<keyword evidence="2" id="KW-1133">Transmembrane helix</keyword>
<keyword evidence="2" id="KW-0812">Transmembrane</keyword>
<evidence type="ECO:0000313" key="4">
    <source>
        <dbReference type="EMBL" id="RRJ87416.1"/>
    </source>
</evidence>
<accession>A0A3P3W0K8</accession>
<dbReference type="PROSITE" id="PS00636">
    <property type="entry name" value="DNAJ_1"/>
    <property type="match status" value="1"/>
</dbReference>
<comment type="caution">
    <text evidence="4">The sequence shown here is derived from an EMBL/GenBank/DDBJ whole genome shotgun (WGS) entry which is preliminary data.</text>
</comment>
<dbReference type="RefSeq" id="WP_125020167.1">
    <property type="nucleotide sequence ID" value="NZ_RQVQ01000053.1"/>
</dbReference>
<dbReference type="Gene3D" id="1.10.287.110">
    <property type="entry name" value="DnaJ domain"/>
    <property type="match status" value="1"/>
</dbReference>
<dbReference type="Pfam" id="PF00226">
    <property type="entry name" value="DnaJ"/>
    <property type="match status" value="1"/>
</dbReference>
<dbReference type="AlphaFoldDB" id="A0A3P3W0K8"/>
<gene>
    <name evidence="4" type="ORF">EG240_14985</name>
</gene>
<dbReference type="OrthoDB" id="9779622at2"/>
<reference evidence="4 5" key="1">
    <citation type="submission" date="2018-11" db="EMBL/GenBank/DDBJ databases">
        <title>Flavobacterium sp. nov., YIM 102701-2 draft genome.</title>
        <authorList>
            <person name="Li G."/>
            <person name="Jiang Y."/>
        </authorList>
    </citation>
    <scope>NUCLEOTIDE SEQUENCE [LARGE SCALE GENOMIC DNA]</scope>
    <source>
        <strain evidence="4 5">YIM 102701-2</strain>
    </source>
</reference>
<feature type="domain" description="J" evidence="3">
    <location>
        <begin position="3"/>
        <end position="67"/>
    </location>
</feature>
<dbReference type="PANTHER" id="PTHR43096">
    <property type="entry name" value="DNAJ HOMOLOG 1, MITOCHONDRIAL-RELATED"/>
    <property type="match status" value="1"/>
</dbReference>
<dbReference type="SMART" id="SM00271">
    <property type="entry name" value="DnaJ"/>
    <property type="match status" value="1"/>
</dbReference>
<name>A0A3P3W0K8_9FLAO</name>
<organism evidence="4 5">
    <name type="scientific">Paenimyroides tangerinum</name>
    <dbReference type="NCBI Taxonomy" id="2488728"/>
    <lineage>
        <taxon>Bacteria</taxon>
        <taxon>Pseudomonadati</taxon>
        <taxon>Bacteroidota</taxon>
        <taxon>Flavobacteriia</taxon>
        <taxon>Flavobacteriales</taxon>
        <taxon>Flavobacteriaceae</taxon>
        <taxon>Paenimyroides</taxon>
    </lineage>
</organism>
<dbReference type="GO" id="GO:0042026">
    <property type="term" value="P:protein refolding"/>
    <property type="evidence" value="ECO:0007669"/>
    <property type="project" value="TreeGrafter"/>
</dbReference>
<dbReference type="GO" id="GO:0051082">
    <property type="term" value="F:unfolded protein binding"/>
    <property type="evidence" value="ECO:0007669"/>
    <property type="project" value="TreeGrafter"/>
</dbReference>
<feature type="transmembrane region" description="Helical" evidence="2">
    <location>
        <begin position="186"/>
        <end position="207"/>
    </location>
</feature>
<keyword evidence="1" id="KW-0143">Chaperone</keyword>
<evidence type="ECO:0000256" key="2">
    <source>
        <dbReference type="SAM" id="Phobius"/>
    </source>
</evidence>
<evidence type="ECO:0000313" key="5">
    <source>
        <dbReference type="Proteomes" id="UP000275719"/>
    </source>
</evidence>
<dbReference type="SUPFAM" id="SSF46565">
    <property type="entry name" value="Chaperone J-domain"/>
    <property type="match status" value="1"/>
</dbReference>
<dbReference type="PRINTS" id="PR00625">
    <property type="entry name" value="JDOMAIN"/>
</dbReference>
<dbReference type="InterPro" id="IPR018253">
    <property type="entry name" value="DnaJ_domain_CS"/>
</dbReference>
<dbReference type="InterPro" id="IPR036869">
    <property type="entry name" value="J_dom_sf"/>
</dbReference>
<dbReference type="Proteomes" id="UP000275719">
    <property type="component" value="Unassembled WGS sequence"/>
</dbReference>
<protein>
    <recommendedName>
        <fullName evidence="3">J domain-containing protein</fullName>
    </recommendedName>
</protein>
<proteinExistence type="predicted"/>
<dbReference type="GO" id="GO:0005737">
    <property type="term" value="C:cytoplasm"/>
    <property type="evidence" value="ECO:0007669"/>
    <property type="project" value="TreeGrafter"/>
</dbReference>
<dbReference type="EMBL" id="RQVQ01000053">
    <property type="protein sequence ID" value="RRJ87416.1"/>
    <property type="molecule type" value="Genomic_DNA"/>
</dbReference>
<dbReference type="PANTHER" id="PTHR43096:SF52">
    <property type="entry name" value="DNAJ HOMOLOG 1, MITOCHONDRIAL-RELATED"/>
    <property type="match status" value="1"/>
</dbReference>
<dbReference type="PROSITE" id="PS50076">
    <property type="entry name" value="DNAJ_2"/>
    <property type="match status" value="1"/>
</dbReference>
<dbReference type="CDD" id="cd06257">
    <property type="entry name" value="DnaJ"/>
    <property type="match status" value="1"/>
</dbReference>
<feature type="transmembrane region" description="Helical" evidence="2">
    <location>
        <begin position="324"/>
        <end position="343"/>
    </location>
</feature>
<dbReference type="InterPro" id="IPR001623">
    <property type="entry name" value="DnaJ_domain"/>
</dbReference>
<keyword evidence="5" id="KW-1185">Reference proteome</keyword>
<evidence type="ECO:0000256" key="1">
    <source>
        <dbReference type="ARBA" id="ARBA00023186"/>
    </source>
</evidence>
<feature type="transmembrane region" description="Helical" evidence="2">
    <location>
        <begin position="295"/>
        <end position="312"/>
    </location>
</feature>
<keyword evidence="2" id="KW-0472">Membrane</keyword>
<evidence type="ECO:0000259" key="3">
    <source>
        <dbReference type="PROSITE" id="PS50076"/>
    </source>
</evidence>
<sequence length="344" mass="40064">MKDYYSVLKISRSANSIEIKAAYRSLSKQFHPDVNKAPNASSIFIEIKEAYEVLIDDARRIHYNQLLDYAFQKQNQQINSTPKISVFYYDNAEFSVGDVVTFTWEVSDADVVELRPFGKVANSGTKKIRITDVSTNLLVELFCYNSMSKNYVFSQIILKKRENFQNQSLNNNKTKQQNHFNPISKLAKCAFGTAIFNIALIFLFFLIPKEEVSEKVIKYYGRLLQTGKSPQWHHFIKTDSGEFEISETMGNLYAVYKPEFIYLGKNPITDNVSFVRIFAGGEEITHYISVVDFNSPIPILYFLFLLFEYYVIFTDKKMRIEKQYDSTLIFIIIVNLAYFFFFIL</sequence>